<dbReference type="Gene3D" id="3.20.20.80">
    <property type="entry name" value="Glycosidases"/>
    <property type="match status" value="1"/>
</dbReference>
<dbReference type="EMBL" id="BNCO01000005">
    <property type="protein sequence ID" value="GIL48225.1"/>
    <property type="molecule type" value="Genomic_DNA"/>
</dbReference>
<evidence type="ECO:0000256" key="7">
    <source>
        <dbReference type="ARBA" id="ARBA00022801"/>
    </source>
</evidence>
<evidence type="ECO:0000256" key="2">
    <source>
        <dbReference type="ARBA" id="ARBA00004613"/>
    </source>
</evidence>
<evidence type="ECO:0000256" key="4">
    <source>
        <dbReference type="ARBA" id="ARBA00012706"/>
    </source>
</evidence>
<keyword evidence="7" id="KW-0378">Hydrolase</keyword>
<comment type="caution">
    <text evidence="11">The sequence shown here is derived from an EMBL/GenBank/DDBJ whole genome shotgun (WGS) entry which is preliminary data.</text>
</comment>
<comment type="subcellular location">
    <subcellularLocation>
        <location evidence="2">Secreted</location>
    </subcellularLocation>
</comment>
<dbReference type="PANTHER" id="PTHR31451:SF39">
    <property type="entry name" value="MANNAN ENDO-1,4-BETA-MANNOSIDASE 1"/>
    <property type="match status" value="1"/>
</dbReference>
<evidence type="ECO:0000256" key="5">
    <source>
        <dbReference type="ARBA" id="ARBA00022525"/>
    </source>
</evidence>
<dbReference type="InterPro" id="IPR045053">
    <property type="entry name" value="MAN-like"/>
</dbReference>
<evidence type="ECO:0000256" key="6">
    <source>
        <dbReference type="ARBA" id="ARBA00022729"/>
    </source>
</evidence>
<accession>A0A8J4AV09</accession>
<dbReference type="PANTHER" id="PTHR31451">
    <property type="match status" value="1"/>
</dbReference>
<evidence type="ECO:0000256" key="3">
    <source>
        <dbReference type="ARBA" id="ARBA00005641"/>
    </source>
</evidence>
<dbReference type="GO" id="GO:0016985">
    <property type="term" value="F:mannan endo-1,4-beta-mannosidase activity"/>
    <property type="evidence" value="ECO:0007669"/>
    <property type="project" value="UniProtKB-EC"/>
</dbReference>
<dbReference type="AlphaFoldDB" id="A0A8J4AV09"/>
<keyword evidence="6" id="KW-0732">Signal</keyword>
<dbReference type="InterPro" id="IPR017853">
    <property type="entry name" value="GH"/>
</dbReference>
<dbReference type="EC" id="3.2.1.78" evidence="4"/>
<proteinExistence type="inferred from homology"/>
<evidence type="ECO:0000256" key="9">
    <source>
        <dbReference type="SAM" id="MobiDB-lite"/>
    </source>
</evidence>
<evidence type="ECO:0000256" key="1">
    <source>
        <dbReference type="ARBA" id="ARBA00001678"/>
    </source>
</evidence>
<keyword evidence="8" id="KW-0326">Glycosidase</keyword>
<reference evidence="11" key="1">
    <citation type="journal article" date="2021" name="Proc. Natl. Acad. Sci. U.S.A.">
        <title>Three genomes in the algal genus Volvox reveal the fate of a haploid sex-determining region after a transition to homothallism.</title>
        <authorList>
            <person name="Yamamoto K."/>
            <person name="Hamaji T."/>
            <person name="Kawai-Toyooka H."/>
            <person name="Matsuzaki R."/>
            <person name="Takahashi F."/>
            <person name="Nishimura Y."/>
            <person name="Kawachi M."/>
            <person name="Noguchi H."/>
            <person name="Minakuchi Y."/>
            <person name="Umen J.G."/>
            <person name="Toyoda A."/>
            <person name="Nozaki H."/>
        </authorList>
    </citation>
    <scope>NUCLEOTIDE SEQUENCE</scope>
    <source>
        <strain evidence="11">NIES-3780</strain>
    </source>
</reference>
<evidence type="ECO:0000313" key="12">
    <source>
        <dbReference type="Proteomes" id="UP000747399"/>
    </source>
</evidence>
<dbReference type="Pfam" id="PF26410">
    <property type="entry name" value="GH5_mannosidase"/>
    <property type="match status" value="1"/>
</dbReference>
<evidence type="ECO:0000259" key="10">
    <source>
        <dbReference type="Pfam" id="PF26410"/>
    </source>
</evidence>
<organism evidence="11 12">
    <name type="scientific">Volvox africanus</name>
    <dbReference type="NCBI Taxonomy" id="51714"/>
    <lineage>
        <taxon>Eukaryota</taxon>
        <taxon>Viridiplantae</taxon>
        <taxon>Chlorophyta</taxon>
        <taxon>core chlorophytes</taxon>
        <taxon>Chlorophyceae</taxon>
        <taxon>CS clade</taxon>
        <taxon>Chlamydomonadales</taxon>
        <taxon>Volvocaceae</taxon>
        <taxon>Volvox</taxon>
    </lineage>
</organism>
<evidence type="ECO:0000256" key="8">
    <source>
        <dbReference type="ARBA" id="ARBA00023295"/>
    </source>
</evidence>
<sequence length="421" mass="45788">MLQTLTFSASRNTIMKFGTSSFSCVVRLLLGFFSALSFSAAISSQALSFGGANSYYLYAYRTNDQIRVLDAMQAAGMKTLRIFITHNWVNQKGSNNYAVSDVESPVGVYDDTILSMIDTLMLRTQQRGIKLIIALHDRYSLGCWSSDAYVLKYKIPVSSDCGSRPSDNDLTAFYKSADAAADMDRRFAHIVAHRNPNFGNLPWSNIPEAILGFDIQNEGQGHLRNGDIPNRNWICERASQLKPRLATGVLVVSGGGADIWDSALDEHFKCPYIDVISVHSYAASSWASALPPVNKPNNYDDFEVFTTDTASWSVLSNGAKAAIGLQGAFSWPELTSGGAPEPNVVVNRPPSPTPSSPKKMPPTSGNNKCNKCNVPLCRGGCWCDNNCDCKPGSGGEFPIPAGYVRNDICVSLNITGSKDAW</sequence>
<dbReference type="InterPro" id="IPR001547">
    <property type="entry name" value="Glyco_hydro_5"/>
</dbReference>
<name>A0A8J4AV09_9CHLO</name>
<evidence type="ECO:0000313" key="11">
    <source>
        <dbReference type="EMBL" id="GIL48225.1"/>
    </source>
</evidence>
<feature type="domain" description="Glycoside hydrolase family 5" evidence="10">
    <location>
        <begin position="65"/>
        <end position="279"/>
    </location>
</feature>
<keyword evidence="12" id="KW-1185">Reference proteome</keyword>
<comment type="similarity">
    <text evidence="3">Belongs to the glycosyl hydrolase 5 (cellulase A) family.</text>
</comment>
<feature type="region of interest" description="Disordered" evidence="9">
    <location>
        <begin position="339"/>
        <end position="365"/>
    </location>
</feature>
<dbReference type="SUPFAM" id="SSF51445">
    <property type="entry name" value="(Trans)glycosidases"/>
    <property type="match status" value="1"/>
</dbReference>
<comment type="catalytic activity">
    <reaction evidence="1">
        <text>Random hydrolysis of (1-&gt;4)-beta-D-mannosidic linkages in mannans, galactomannans and glucomannans.</text>
        <dbReference type="EC" id="3.2.1.78"/>
    </reaction>
</comment>
<protein>
    <recommendedName>
        <fullName evidence="4">mannan endo-1,4-beta-mannosidase</fullName>
        <ecNumber evidence="4">3.2.1.78</ecNumber>
    </recommendedName>
</protein>
<gene>
    <name evidence="11" type="ORF">Vafri_4909</name>
</gene>
<dbReference type="GO" id="GO:0005576">
    <property type="term" value="C:extracellular region"/>
    <property type="evidence" value="ECO:0007669"/>
    <property type="project" value="UniProtKB-SubCell"/>
</dbReference>
<dbReference type="Proteomes" id="UP000747399">
    <property type="component" value="Unassembled WGS sequence"/>
</dbReference>
<keyword evidence="5" id="KW-0964">Secreted</keyword>